<organism evidence="1 2">
    <name type="scientific">Secundilactobacillus collinoides DSM 20515 = JCM 1123</name>
    <dbReference type="NCBI Taxonomy" id="1423733"/>
    <lineage>
        <taxon>Bacteria</taxon>
        <taxon>Bacillati</taxon>
        <taxon>Bacillota</taxon>
        <taxon>Bacilli</taxon>
        <taxon>Lactobacillales</taxon>
        <taxon>Lactobacillaceae</taxon>
        <taxon>Secundilactobacillus</taxon>
    </lineage>
</organism>
<dbReference type="EMBL" id="AYYR01000013">
    <property type="protein sequence ID" value="KRM77163.1"/>
    <property type="molecule type" value="Genomic_DNA"/>
</dbReference>
<dbReference type="Proteomes" id="UP000051845">
    <property type="component" value="Unassembled WGS sequence"/>
</dbReference>
<dbReference type="AlphaFoldDB" id="A0A0R2BME0"/>
<gene>
    <name evidence="1" type="ORF">FC82_GL000405</name>
</gene>
<protein>
    <recommendedName>
        <fullName evidence="3">RibT protein</fullName>
    </recommendedName>
</protein>
<dbReference type="STRING" id="33960.TY91_07185"/>
<evidence type="ECO:0000313" key="1">
    <source>
        <dbReference type="EMBL" id="KRM77163.1"/>
    </source>
</evidence>
<comment type="caution">
    <text evidence="1">The sequence shown here is derived from an EMBL/GenBank/DDBJ whole genome shotgun (WGS) entry which is preliminary data.</text>
</comment>
<proteinExistence type="predicted"/>
<name>A0A0R2BME0_SECCO</name>
<sequence length="118" mass="13683">MLLKYRSDYEKVAMGLLSFVPTLKQIDRLQAELQWYQHGEHRQLLLWRDANQDFSGIIGIEERDAFVIVRLIALTPSTRNTGQINGILDELSDMYPDARIMGTLNTTKYIAEWEQTHG</sequence>
<accession>A0A0R2BME0</accession>
<evidence type="ECO:0000313" key="2">
    <source>
        <dbReference type="Proteomes" id="UP000051845"/>
    </source>
</evidence>
<evidence type="ECO:0008006" key="3">
    <source>
        <dbReference type="Google" id="ProtNLM"/>
    </source>
</evidence>
<dbReference type="RefSeq" id="WP_056996150.1">
    <property type="nucleotide sequence ID" value="NZ_AYYR01000013.1"/>
</dbReference>
<dbReference type="PATRIC" id="fig|1423733.4.peg.427"/>
<reference evidence="1 2" key="1">
    <citation type="journal article" date="2015" name="Genome Announc.">
        <title>Expanding the biotechnology potential of lactobacilli through comparative genomics of 213 strains and associated genera.</title>
        <authorList>
            <person name="Sun Z."/>
            <person name="Harris H.M."/>
            <person name="McCann A."/>
            <person name="Guo C."/>
            <person name="Argimon S."/>
            <person name="Zhang W."/>
            <person name="Yang X."/>
            <person name="Jeffery I.B."/>
            <person name="Cooney J.C."/>
            <person name="Kagawa T.F."/>
            <person name="Liu W."/>
            <person name="Song Y."/>
            <person name="Salvetti E."/>
            <person name="Wrobel A."/>
            <person name="Rasinkangas P."/>
            <person name="Parkhill J."/>
            <person name="Rea M.C."/>
            <person name="O'Sullivan O."/>
            <person name="Ritari J."/>
            <person name="Douillard F.P."/>
            <person name="Paul Ross R."/>
            <person name="Yang R."/>
            <person name="Briner A.E."/>
            <person name="Felis G.E."/>
            <person name="de Vos W.M."/>
            <person name="Barrangou R."/>
            <person name="Klaenhammer T.R."/>
            <person name="Caufield P.W."/>
            <person name="Cui Y."/>
            <person name="Zhang H."/>
            <person name="O'Toole P.W."/>
        </authorList>
    </citation>
    <scope>NUCLEOTIDE SEQUENCE [LARGE SCALE GENOMIC DNA]</scope>
    <source>
        <strain evidence="1 2">DSM 20515</strain>
    </source>
</reference>